<dbReference type="Proteomes" id="UP001412239">
    <property type="component" value="Unassembled WGS sequence"/>
</dbReference>
<organism evidence="2 3">
    <name type="scientific">Tuber aestivum</name>
    <name type="common">summer truffle</name>
    <dbReference type="NCBI Taxonomy" id="59557"/>
    <lineage>
        <taxon>Eukaryota</taxon>
        <taxon>Fungi</taxon>
        <taxon>Dikarya</taxon>
        <taxon>Ascomycota</taxon>
        <taxon>Pezizomycotina</taxon>
        <taxon>Pezizomycetes</taxon>
        <taxon>Pezizales</taxon>
        <taxon>Tuberaceae</taxon>
        <taxon>Tuber</taxon>
    </lineage>
</organism>
<keyword evidence="1" id="KW-0812">Transmembrane</keyword>
<proteinExistence type="predicted"/>
<feature type="transmembrane region" description="Helical" evidence="1">
    <location>
        <begin position="101"/>
        <end position="124"/>
    </location>
</feature>
<keyword evidence="1" id="KW-1133">Transmembrane helix</keyword>
<dbReference type="AlphaFoldDB" id="A0A292PL76"/>
<name>A0A292PL76_9PEZI</name>
<gene>
    <name evidence="2" type="ORF">GSTUAT00007498001</name>
</gene>
<evidence type="ECO:0000313" key="3">
    <source>
        <dbReference type="Proteomes" id="UP001412239"/>
    </source>
</evidence>
<accession>A0A292PL76</accession>
<evidence type="ECO:0000256" key="1">
    <source>
        <dbReference type="SAM" id="Phobius"/>
    </source>
</evidence>
<reference evidence="2" key="1">
    <citation type="submission" date="2015-10" db="EMBL/GenBank/DDBJ databases">
        <authorList>
            <person name="Regsiter A."/>
            <person name="william w."/>
        </authorList>
    </citation>
    <scope>NUCLEOTIDE SEQUENCE</scope>
    <source>
        <strain evidence="2">Montdore</strain>
    </source>
</reference>
<keyword evidence="3" id="KW-1185">Reference proteome</keyword>
<evidence type="ECO:0000313" key="2">
    <source>
        <dbReference type="EMBL" id="CUS08422.1"/>
    </source>
</evidence>
<feature type="non-terminal residue" evidence="2">
    <location>
        <position position="1"/>
    </location>
</feature>
<protein>
    <submittedName>
        <fullName evidence="2">Uncharacterized protein</fullName>
    </submittedName>
</protein>
<dbReference type="EMBL" id="LN891133">
    <property type="protein sequence ID" value="CUS08422.1"/>
    <property type="molecule type" value="Genomic_DNA"/>
</dbReference>
<sequence>MILVDCYLAAGDLSSPFFFPCFALLSPTSSRRLVSYRVVSCRILHTVLCEYSAVHRDGTIQVPYRTVRGVCASWLFFRFDLYLCSPSLSVCECALSGDGTVLLLLLLSLLVLLSLLLLLLRFFIIS</sequence>
<keyword evidence="1" id="KW-0472">Membrane</keyword>